<dbReference type="Pfam" id="PF00583">
    <property type="entry name" value="Acetyltransf_1"/>
    <property type="match status" value="1"/>
</dbReference>
<dbReference type="PROSITE" id="PS51186">
    <property type="entry name" value="GNAT"/>
    <property type="match status" value="1"/>
</dbReference>
<dbReference type="PANTHER" id="PTHR43877">
    <property type="entry name" value="AMINOALKYLPHOSPHONATE N-ACETYLTRANSFERASE-RELATED-RELATED"/>
    <property type="match status" value="1"/>
</dbReference>
<name>A0A5C4UQX6_9ACTN</name>
<dbReference type="InterPro" id="IPR050832">
    <property type="entry name" value="Bact_Acetyltransf"/>
</dbReference>
<feature type="region of interest" description="Disordered" evidence="3">
    <location>
        <begin position="53"/>
        <end position="89"/>
    </location>
</feature>
<accession>A0A5C4UQX6</accession>
<dbReference type="Gene3D" id="3.40.630.30">
    <property type="match status" value="1"/>
</dbReference>
<feature type="compositionally biased region" description="Acidic residues" evidence="3">
    <location>
        <begin position="69"/>
        <end position="86"/>
    </location>
</feature>
<dbReference type="Proteomes" id="UP000311713">
    <property type="component" value="Unassembled WGS sequence"/>
</dbReference>
<dbReference type="AlphaFoldDB" id="A0A5C4UQX6"/>
<comment type="caution">
    <text evidence="5">The sequence shown here is derived from an EMBL/GenBank/DDBJ whole genome shotgun (WGS) entry which is preliminary data.</text>
</comment>
<evidence type="ECO:0000256" key="3">
    <source>
        <dbReference type="SAM" id="MobiDB-lite"/>
    </source>
</evidence>
<evidence type="ECO:0000256" key="1">
    <source>
        <dbReference type="ARBA" id="ARBA00022679"/>
    </source>
</evidence>
<evidence type="ECO:0000256" key="2">
    <source>
        <dbReference type="ARBA" id="ARBA00023315"/>
    </source>
</evidence>
<proteinExistence type="predicted"/>
<dbReference type="InterPro" id="IPR000182">
    <property type="entry name" value="GNAT_dom"/>
</dbReference>
<dbReference type="InterPro" id="IPR016181">
    <property type="entry name" value="Acyl_CoA_acyltransferase"/>
</dbReference>
<dbReference type="SUPFAM" id="SSF55729">
    <property type="entry name" value="Acyl-CoA N-acyltransferases (Nat)"/>
    <property type="match status" value="1"/>
</dbReference>
<keyword evidence="6" id="KW-1185">Reference proteome</keyword>
<evidence type="ECO:0000313" key="6">
    <source>
        <dbReference type="Proteomes" id="UP000311713"/>
    </source>
</evidence>
<feature type="domain" description="N-acetyltransferase" evidence="4">
    <location>
        <begin position="52"/>
        <end position="200"/>
    </location>
</feature>
<sequence length="201" mass="22287">MGRTAKNETMLGVVGNVVYRLAQPEDDEALSELDGSFTTDAVFEVTVTDEGFRIRETPIDPPLHKVFPEDDEEGADEEGADDESEDGEPRRTVVAFAGDELCGFVETSFSPWNRRLTIQDIEVAPEWRGKGVGRTLMGHALDFARERGAGHAWLEVTHINAPAIRAYRKMGFAFCGLDTSLYAGTESANEQALFMVRWLNN</sequence>
<dbReference type="EMBL" id="VDGT01000025">
    <property type="protein sequence ID" value="TNM26027.1"/>
    <property type="molecule type" value="Genomic_DNA"/>
</dbReference>
<evidence type="ECO:0000313" key="5">
    <source>
        <dbReference type="EMBL" id="TNM26027.1"/>
    </source>
</evidence>
<reference evidence="5 6" key="1">
    <citation type="submission" date="2019-06" db="EMBL/GenBank/DDBJ databases">
        <title>Draft genome of Streptomyces sedi sp. JCM16909.</title>
        <authorList>
            <person name="Klykleung N."/>
            <person name="Tanasupawat S."/>
            <person name="Kudo T."/>
            <person name="Yuki M."/>
            <person name="Ohkuma M."/>
        </authorList>
    </citation>
    <scope>NUCLEOTIDE SEQUENCE [LARGE SCALE GENOMIC DNA]</scope>
    <source>
        <strain evidence="5 6">JCM 16909</strain>
    </source>
</reference>
<protein>
    <submittedName>
        <fullName evidence="5">GNAT family N-acetyltransferase</fullName>
    </submittedName>
</protein>
<dbReference type="RefSeq" id="WP_139649168.1">
    <property type="nucleotide sequence ID" value="NZ_BAAAZS010000037.1"/>
</dbReference>
<gene>
    <name evidence="5" type="ORF">FH715_24940</name>
</gene>
<dbReference type="CDD" id="cd04301">
    <property type="entry name" value="NAT_SF"/>
    <property type="match status" value="1"/>
</dbReference>
<feature type="compositionally biased region" description="Basic and acidic residues" evidence="3">
    <location>
        <begin position="53"/>
        <end position="68"/>
    </location>
</feature>
<evidence type="ECO:0000259" key="4">
    <source>
        <dbReference type="PROSITE" id="PS51186"/>
    </source>
</evidence>
<organism evidence="5 6">
    <name type="scientific">Streptomyces sedi</name>
    <dbReference type="NCBI Taxonomy" id="555059"/>
    <lineage>
        <taxon>Bacteria</taxon>
        <taxon>Bacillati</taxon>
        <taxon>Actinomycetota</taxon>
        <taxon>Actinomycetes</taxon>
        <taxon>Kitasatosporales</taxon>
        <taxon>Streptomycetaceae</taxon>
        <taxon>Streptomyces</taxon>
    </lineage>
</organism>
<keyword evidence="2" id="KW-0012">Acyltransferase</keyword>
<dbReference type="OrthoDB" id="529907at2"/>
<keyword evidence="1 5" id="KW-0808">Transferase</keyword>
<dbReference type="GO" id="GO:0016747">
    <property type="term" value="F:acyltransferase activity, transferring groups other than amino-acyl groups"/>
    <property type="evidence" value="ECO:0007669"/>
    <property type="project" value="InterPro"/>
</dbReference>